<organism evidence="1 2">
    <name type="scientific">Collimonas arenae</name>
    <dbReference type="NCBI Taxonomy" id="279058"/>
    <lineage>
        <taxon>Bacteria</taxon>
        <taxon>Pseudomonadati</taxon>
        <taxon>Pseudomonadota</taxon>
        <taxon>Betaproteobacteria</taxon>
        <taxon>Burkholderiales</taxon>
        <taxon>Oxalobacteraceae</taxon>
        <taxon>Collimonas</taxon>
    </lineage>
</organism>
<dbReference type="AlphaFoldDB" id="A0A127QNK7"/>
<reference evidence="1 2" key="1">
    <citation type="submission" date="2015-11" db="EMBL/GenBank/DDBJ databases">
        <title>Exploring the genomic traits of fungus-feeding bacterial genus Collimonas.</title>
        <authorList>
            <person name="Song C."/>
            <person name="Schmidt R."/>
            <person name="de Jager V."/>
            <person name="Krzyzanowska D."/>
            <person name="Jongedijk E."/>
            <person name="Cankar K."/>
            <person name="Beekwilder J."/>
            <person name="van Veen A."/>
            <person name="de Boer W."/>
            <person name="van Veen J.A."/>
            <person name="Garbeva P."/>
        </authorList>
    </citation>
    <scope>NUCLEOTIDE SEQUENCE [LARGE SCALE GENOMIC DNA]</scope>
    <source>
        <strain evidence="1 2">Ter282</strain>
    </source>
</reference>
<evidence type="ECO:0000313" key="2">
    <source>
        <dbReference type="Proteomes" id="UP000071778"/>
    </source>
</evidence>
<protein>
    <submittedName>
        <fullName evidence="1">Uncharacterized protein</fullName>
    </submittedName>
</protein>
<dbReference type="Proteomes" id="UP000071778">
    <property type="component" value="Chromosome"/>
</dbReference>
<evidence type="ECO:0000313" key="1">
    <source>
        <dbReference type="EMBL" id="AMP11385.1"/>
    </source>
</evidence>
<keyword evidence="2" id="KW-1185">Reference proteome</keyword>
<accession>A0A127QNK7</accession>
<sequence>MKTINAELHALPFEKVSIIEAKSVLDGVDAMPKSEVKRWEFFRRQEDRRDQDLRELTYQWFAKLPATEKPWELARYFPRITNDLAERWEKPAACMRFLEQLLLDNRGGRQGFPVNVAREIMALQRYFNQVVLAAASPLEGLAHH</sequence>
<name>A0A127QNK7_9BURK</name>
<dbReference type="RefSeq" id="WP_061537394.1">
    <property type="nucleotide sequence ID" value="NZ_CP013235.1"/>
</dbReference>
<proteinExistence type="predicted"/>
<gene>
    <name evidence="1" type="ORF">CAter282_3702</name>
</gene>
<dbReference type="EMBL" id="CP013235">
    <property type="protein sequence ID" value="AMP11385.1"/>
    <property type="molecule type" value="Genomic_DNA"/>
</dbReference>
<dbReference type="PATRIC" id="fig|279058.18.peg.3639"/>